<name>A0A1X7UBZ0_AMPQE</name>
<evidence type="ECO:0000313" key="1">
    <source>
        <dbReference type="EnsemblMetazoa" id="Aqu2.1.25291_001"/>
    </source>
</evidence>
<dbReference type="EnsemblMetazoa" id="Aqu2.1.25291_001">
    <property type="protein sequence ID" value="Aqu2.1.25291_001"/>
    <property type="gene ID" value="Aqu2.1.25291"/>
</dbReference>
<organism evidence="1">
    <name type="scientific">Amphimedon queenslandica</name>
    <name type="common">Sponge</name>
    <dbReference type="NCBI Taxonomy" id="400682"/>
    <lineage>
        <taxon>Eukaryota</taxon>
        <taxon>Metazoa</taxon>
        <taxon>Porifera</taxon>
        <taxon>Demospongiae</taxon>
        <taxon>Heteroscleromorpha</taxon>
        <taxon>Haplosclerida</taxon>
        <taxon>Niphatidae</taxon>
        <taxon>Amphimedon</taxon>
    </lineage>
</organism>
<dbReference type="InParanoid" id="A0A1X7UBZ0"/>
<reference evidence="1" key="1">
    <citation type="submission" date="2017-05" db="UniProtKB">
        <authorList>
            <consortium name="EnsemblMetazoa"/>
        </authorList>
    </citation>
    <scope>IDENTIFICATION</scope>
</reference>
<protein>
    <submittedName>
        <fullName evidence="1">Uncharacterized protein</fullName>
    </submittedName>
</protein>
<proteinExistence type="predicted"/>
<accession>A0A1X7UBZ0</accession>
<dbReference type="AlphaFoldDB" id="A0A1X7UBZ0"/>
<sequence length="110" mass="12881">MTPLLSREVKTSLFSFRNVIASKSIAFHDEVISYQRVLIEEHHSMFIAFYPDESFIPKLHYLIHYAKQITEKGLLICSWTMQNEAKLSYFKLFLDHGISKTSHTCKKTPK</sequence>